<feature type="binding site" evidence="9 12">
    <location>
        <begin position="189"/>
        <end position="194"/>
    </location>
    <ligand>
        <name>NADP(+)</name>
        <dbReference type="ChEBI" id="CHEBI:58349"/>
    </ligand>
</feature>
<keyword evidence="5 9" id="KW-0560">Oxidoreductase</keyword>
<dbReference type="NCBIfam" id="TIGR01035">
    <property type="entry name" value="hemA"/>
    <property type="match status" value="1"/>
</dbReference>
<dbReference type="OrthoDB" id="110209at2"/>
<feature type="site" description="Important for activity" evidence="9 13">
    <location>
        <position position="99"/>
    </location>
</feature>
<evidence type="ECO:0000256" key="15">
    <source>
        <dbReference type="SAM" id="MobiDB-lite"/>
    </source>
</evidence>
<dbReference type="FunFam" id="3.30.460.30:FF:000001">
    <property type="entry name" value="Glutamyl-tRNA reductase"/>
    <property type="match status" value="1"/>
</dbReference>
<protein>
    <recommendedName>
        <fullName evidence="8 9">Glutamyl-tRNA reductase</fullName>
        <shortName evidence="9">GluTR</shortName>
        <ecNumber evidence="3 9">1.2.1.70</ecNumber>
    </recommendedName>
</protein>
<feature type="domain" description="Glutamyl-tRNA reductase N-terminal" evidence="18">
    <location>
        <begin position="7"/>
        <end position="156"/>
    </location>
</feature>
<dbReference type="InterPro" id="IPR036291">
    <property type="entry name" value="NAD(P)-bd_dom_sf"/>
</dbReference>
<dbReference type="CDD" id="cd05213">
    <property type="entry name" value="NAD_bind_Glutamyl_tRNA_reduct"/>
    <property type="match status" value="1"/>
</dbReference>
<evidence type="ECO:0000256" key="11">
    <source>
        <dbReference type="PIRSR" id="PIRSR000445-2"/>
    </source>
</evidence>
<name>A0A345BXX1_9BACI</name>
<dbReference type="InterPro" id="IPR036343">
    <property type="entry name" value="GluRdtase_N_sf"/>
</dbReference>
<evidence type="ECO:0000256" key="14">
    <source>
        <dbReference type="RuleBase" id="RU000584"/>
    </source>
</evidence>
<dbReference type="EMBL" id="CP031092">
    <property type="protein sequence ID" value="AXF55802.1"/>
    <property type="molecule type" value="Genomic_DNA"/>
</dbReference>
<feature type="binding site" evidence="9 11">
    <location>
        <position position="109"/>
    </location>
    <ligand>
        <name>substrate</name>
    </ligand>
</feature>
<evidence type="ECO:0000259" key="17">
    <source>
        <dbReference type="Pfam" id="PF01488"/>
    </source>
</evidence>
<dbReference type="KEGG" id="rue:DT065_07020"/>
<feature type="binding site" evidence="9 11">
    <location>
        <begin position="114"/>
        <end position="116"/>
    </location>
    <ligand>
        <name>substrate</name>
    </ligand>
</feature>
<dbReference type="Gene3D" id="3.30.460.30">
    <property type="entry name" value="Glutamyl-tRNA reductase, N-terminal domain"/>
    <property type="match status" value="1"/>
</dbReference>
<evidence type="ECO:0000256" key="4">
    <source>
        <dbReference type="ARBA" id="ARBA00022857"/>
    </source>
</evidence>
<comment type="subunit">
    <text evidence="9">Homodimer.</text>
</comment>
<dbReference type="RefSeq" id="WP_114372012.1">
    <property type="nucleotide sequence ID" value="NZ_CP031092.1"/>
</dbReference>
<feature type="active site" description="Nucleophile" evidence="9 10">
    <location>
        <position position="50"/>
    </location>
</feature>
<dbReference type="Pfam" id="PF00745">
    <property type="entry name" value="GlutR_dimer"/>
    <property type="match status" value="1"/>
</dbReference>
<dbReference type="Pfam" id="PF01488">
    <property type="entry name" value="Shikimate_DH"/>
    <property type="match status" value="1"/>
</dbReference>
<keyword evidence="6 9" id="KW-0627">Porphyrin biosynthesis</keyword>
<evidence type="ECO:0000256" key="9">
    <source>
        <dbReference type="HAMAP-Rule" id="MF_00087"/>
    </source>
</evidence>
<dbReference type="InterPro" id="IPR015895">
    <property type="entry name" value="4pyrrol_synth_GluRdtase_N"/>
</dbReference>
<dbReference type="InterPro" id="IPR000343">
    <property type="entry name" value="4pyrrol_synth_GluRdtase"/>
</dbReference>
<comment type="pathway">
    <text evidence="1 9 14">Porphyrin-containing compound metabolism; protoporphyrin-IX biosynthesis; 5-aminolevulinate from L-glutamyl-tRNA(Glu): step 1/2.</text>
</comment>
<evidence type="ECO:0000256" key="2">
    <source>
        <dbReference type="ARBA" id="ARBA00005916"/>
    </source>
</evidence>
<dbReference type="GO" id="GO:0050661">
    <property type="term" value="F:NADP binding"/>
    <property type="evidence" value="ECO:0007669"/>
    <property type="project" value="InterPro"/>
</dbReference>
<dbReference type="Proteomes" id="UP000252100">
    <property type="component" value="Chromosome"/>
</dbReference>
<keyword evidence="4 9" id="KW-0521">NADP</keyword>
<feature type="binding site" evidence="9 11">
    <location>
        <begin position="49"/>
        <end position="52"/>
    </location>
    <ligand>
        <name>substrate</name>
    </ligand>
</feature>
<dbReference type="PANTHER" id="PTHR43013">
    <property type="entry name" value="GLUTAMYL-TRNA REDUCTASE"/>
    <property type="match status" value="1"/>
</dbReference>
<comment type="domain">
    <text evidence="9">Possesses an unusual extended V-shaped dimeric structure with each monomer consisting of three distinct domains arranged along a curved 'spinal' alpha-helix. The N-terminal catalytic domain specifically recognizes the glutamate moiety of the substrate. The second domain is the NADPH-binding domain, and the third C-terminal domain is responsible for dimerization.</text>
</comment>
<dbReference type="AlphaFoldDB" id="A0A345BXX1"/>
<dbReference type="Pfam" id="PF05201">
    <property type="entry name" value="GlutR_N"/>
    <property type="match status" value="1"/>
</dbReference>
<evidence type="ECO:0000313" key="19">
    <source>
        <dbReference type="EMBL" id="AXF55802.1"/>
    </source>
</evidence>
<dbReference type="EC" id="1.2.1.70" evidence="3 9"/>
<feature type="region of interest" description="Disordered" evidence="15">
    <location>
        <begin position="437"/>
        <end position="463"/>
    </location>
</feature>
<dbReference type="InterPro" id="IPR015896">
    <property type="entry name" value="4pyrrol_synth_GluRdtase_dimer"/>
</dbReference>
<feature type="binding site" evidence="9 11">
    <location>
        <position position="120"/>
    </location>
    <ligand>
        <name>substrate</name>
    </ligand>
</feature>
<dbReference type="Gene3D" id="3.40.50.720">
    <property type="entry name" value="NAD(P)-binding Rossmann-like Domain"/>
    <property type="match status" value="1"/>
</dbReference>
<comment type="miscellaneous">
    <text evidence="9">During catalysis, the active site Cys acts as a nucleophile attacking the alpha-carbonyl group of tRNA-bound glutamate with the formation of a thioester intermediate between enzyme and glutamate, and the concomitant release of tRNA(Glu). The thioester intermediate is finally reduced by direct hydride transfer from NADPH, to form the product GSA.</text>
</comment>
<sequence length="475" mass="53620">MHIMVASIDYKNAPVDLREQFAFDDEDLPEALRTLREMKSILECTIVSTCNRTEVYAVVDQLHTGRHFMKKFLSQWFDAPAESFSHVLNVREKDDAIVHLMRVSTGLESMVIGETQILGQVKASFRTAQKLGATGTVFNQLFRQVITFAKRAHRETEINDTPASVSYAAVELGKQMFGDFTGKHVLIFGAGKMSELTAKHLRANGSETITVMNRTYERAEELAAHVKGQARSLEAMENVLLDTDVLISSTGSDQYMLQQENVENIIKKRKGRPLFMVDIAVPRDIDPDLGKLEDVYLYDIDDLQGIVAANMEERKTAATKIEAMVEKEIEVFKDWLHELGVVPVISALRTKALSIQSETMNSIERKIPDLDERERKVLRKHTKSIVNQLLKEPITRAKEMAAEENREDALALFTEIFGLEEEVAEAKEAEALKILEEAQKEAQSEPEGTEHNQQASFLFQGNSSDNFYYGRDATV</sequence>
<evidence type="ECO:0000256" key="7">
    <source>
        <dbReference type="ARBA" id="ARBA00047464"/>
    </source>
</evidence>
<comment type="catalytic activity">
    <reaction evidence="7 9 14">
        <text>(S)-4-amino-5-oxopentanoate + tRNA(Glu) + NADP(+) = L-glutamyl-tRNA(Glu) + NADPH + H(+)</text>
        <dbReference type="Rhea" id="RHEA:12344"/>
        <dbReference type="Rhea" id="RHEA-COMP:9663"/>
        <dbReference type="Rhea" id="RHEA-COMP:9680"/>
        <dbReference type="ChEBI" id="CHEBI:15378"/>
        <dbReference type="ChEBI" id="CHEBI:57501"/>
        <dbReference type="ChEBI" id="CHEBI:57783"/>
        <dbReference type="ChEBI" id="CHEBI:58349"/>
        <dbReference type="ChEBI" id="CHEBI:78442"/>
        <dbReference type="ChEBI" id="CHEBI:78520"/>
        <dbReference type="EC" id="1.2.1.70"/>
    </reaction>
</comment>
<evidence type="ECO:0000256" key="5">
    <source>
        <dbReference type="ARBA" id="ARBA00023002"/>
    </source>
</evidence>
<evidence type="ECO:0000256" key="12">
    <source>
        <dbReference type="PIRSR" id="PIRSR000445-3"/>
    </source>
</evidence>
<evidence type="ECO:0000256" key="1">
    <source>
        <dbReference type="ARBA" id="ARBA00005059"/>
    </source>
</evidence>
<evidence type="ECO:0000313" key="20">
    <source>
        <dbReference type="Proteomes" id="UP000252100"/>
    </source>
</evidence>
<feature type="domain" description="Tetrapyrrole biosynthesis glutamyl-tRNA reductase dimerisation" evidence="16">
    <location>
        <begin position="320"/>
        <end position="419"/>
    </location>
</feature>
<proteinExistence type="inferred from homology"/>
<accession>A0A345BXX1</accession>
<dbReference type="SUPFAM" id="SSF69742">
    <property type="entry name" value="Glutamyl tRNA-reductase catalytic, N-terminal domain"/>
    <property type="match status" value="1"/>
</dbReference>
<dbReference type="PROSITE" id="PS00747">
    <property type="entry name" value="GLUTR"/>
    <property type="match status" value="1"/>
</dbReference>
<feature type="compositionally biased region" description="Polar residues" evidence="15">
    <location>
        <begin position="451"/>
        <end position="463"/>
    </location>
</feature>
<dbReference type="InterPro" id="IPR006151">
    <property type="entry name" value="Shikm_DH/Glu-tRNA_Rdtase"/>
</dbReference>
<evidence type="ECO:0000259" key="16">
    <source>
        <dbReference type="Pfam" id="PF00745"/>
    </source>
</evidence>
<dbReference type="HAMAP" id="MF_00087">
    <property type="entry name" value="Glu_tRNA_reductase"/>
    <property type="match status" value="1"/>
</dbReference>
<dbReference type="UniPathway" id="UPA00251">
    <property type="reaction ID" value="UER00316"/>
</dbReference>
<organism evidence="19 20">
    <name type="scientific">Salicibibacter kimchii</name>
    <dbReference type="NCBI Taxonomy" id="2099786"/>
    <lineage>
        <taxon>Bacteria</taxon>
        <taxon>Bacillati</taxon>
        <taxon>Bacillota</taxon>
        <taxon>Bacilli</taxon>
        <taxon>Bacillales</taxon>
        <taxon>Bacillaceae</taxon>
        <taxon>Salicibibacter</taxon>
    </lineage>
</organism>
<gene>
    <name evidence="9" type="primary">hemA</name>
    <name evidence="19" type="ORF">DT065_07020</name>
</gene>
<dbReference type="GO" id="GO:0008883">
    <property type="term" value="F:glutamyl-tRNA reductase activity"/>
    <property type="evidence" value="ECO:0007669"/>
    <property type="project" value="UniProtKB-UniRule"/>
</dbReference>
<comment type="similarity">
    <text evidence="2 9 14">Belongs to the glutamyl-tRNA reductase family.</text>
</comment>
<evidence type="ECO:0000256" key="6">
    <source>
        <dbReference type="ARBA" id="ARBA00023244"/>
    </source>
</evidence>
<dbReference type="PANTHER" id="PTHR43013:SF1">
    <property type="entry name" value="GLUTAMYL-TRNA REDUCTASE"/>
    <property type="match status" value="1"/>
</dbReference>
<evidence type="ECO:0000259" key="18">
    <source>
        <dbReference type="Pfam" id="PF05201"/>
    </source>
</evidence>
<keyword evidence="20" id="KW-1185">Reference proteome</keyword>
<feature type="domain" description="Quinate/shikimate 5-dehydrogenase/glutamyl-tRNA reductase" evidence="17">
    <location>
        <begin position="171"/>
        <end position="306"/>
    </location>
</feature>
<evidence type="ECO:0000256" key="8">
    <source>
        <dbReference type="ARBA" id="ARBA00068659"/>
    </source>
</evidence>
<dbReference type="InterPro" id="IPR018214">
    <property type="entry name" value="GluRdtase_CS"/>
</dbReference>
<evidence type="ECO:0000256" key="10">
    <source>
        <dbReference type="PIRSR" id="PIRSR000445-1"/>
    </source>
</evidence>
<dbReference type="FunFam" id="3.40.50.720:FF:000031">
    <property type="entry name" value="Glutamyl-tRNA reductase"/>
    <property type="match status" value="1"/>
</dbReference>
<evidence type="ECO:0000256" key="13">
    <source>
        <dbReference type="PIRSR" id="PIRSR000445-4"/>
    </source>
</evidence>
<dbReference type="PIRSF" id="PIRSF000445">
    <property type="entry name" value="4pyrrol_synth_GluRdtase"/>
    <property type="match status" value="1"/>
</dbReference>
<dbReference type="InterPro" id="IPR036453">
    <property type="entry name" value="GluRdtase_dimer_dom_sf"/>
</dbReference>
<evidence type="ECO:0000256" key="3">
    <source>
        <dbReference type="ARBA" id="ARBA00012970"/>
    </source>
</evidence>
<reference evidence="19 20" key="1">
    <citation type="journal article" date="2018" name="J. Microbiol.">
        <title>Salicibibacter kimchii gen. nov., sp. nov., a moderately halophilic and alkalitolerant bacterium in the family Bacillaceae, isolated from kimchi.</title>
        <authorList>
            <person name="Jang J.Y."/>
            <person name="Oh Y.J."/>
            <person name="Lim S.K."/>
            <person name="Park H.K."/>
            <person name="Lee C."/>
            <person name="Kim J.Y."/>
            <person name="Lee M.A."/>
            <person name="Choi H.J."/>
        </authorList>
    </citation>
    <scope>NUCLEOTIDE SEQUENCE [LARGE SCALE GENOMIC DNA]</scope>
    <source>
        <strain evidence="19 20">NKC1-1</strain>
    </source>
</reference>
<dbReference type="SUPFAM" id="SSF51735">
    <property type="entry name" value="NAD(P)-binding Rossmann-fold domains"/>
    <property type="match status" value="1"/>
</dbReference>
<dbReference type="SUPFAM" id="SSF69075">
    <property type="entry name" value="Glutamyl tRNA-reductase dimerization domain"/>
    <property type="match status" value="1"/>
</dbReference>
<comment type="function">
    <text evidence="9">Catalyzes the NADPH-dependent reduction of glutamyl-tRNA(Glu) to glutamate 1-semialdehyde (GSA).</text>
</comment>
<dbReference type="GO" id="GO:0019353">
    <property type="term" value="P:protoporphyrinogen IX biosynthetic process from glutamate"/>
    <property type="evidence" value="ECO:0007669"/>
    <property type="project" value="TreeGrafter"/>
</dbReference>